<sequence length="63" mass="6770">MASLGLSFPPAAKTPTYLASSSSTFFSNSSLSVRTSQFRSRNSVFACVVSGVHESIELLILHF</sequence>
<gene>
    <name evidence="1" type="ordered locus">AXX17_At2g31970</name>
</gene>
<dbReference type="AlphaFoldDB" id="A0A178W1S6"/>
<name>A0A178W1S6_ARATH</name>
<organism evidence="1 2">
    <name type="scientific">Arabidopsis thaliana</name>
    <name type="common">Mouse-ear cress</name>
    <dbReference type="NCBI Taxonomy" id="3702"/>
    <lineage>
        <taxon>Eukaryota</taxon>
        <taxon>Viridiplantae</taxon>
        <taxon>Streptophyta</taxon>
        <taxon>Embryophyta</taxon>
        <taxon>Tracheophyta</taxon>
        <taxon>Spermatophyta</taxon>
        <taxon>Magnoliopsida</taxon>
        <taxon>eudicotyledons</taxon>
        <taxon>Gunneridae</taxon>
        <taxon>Pentapetalae</taxon>
        <taxon>rosids</taxon>
        <taxon>malvids</taxon>
        <taxon>Brassicales</taxon>
        <taxon>Brassicaceae</taxon>
        <taxon>Camelineae</taxon>
        <taxon>Arabidopsis</taxon>
    </lineage>
</organism>
<dbReference type="Proteomes" id="UP000078284">
    <property type="component" value="Chromosome 2"/>
</dbReference>
<accession>A0A178W1S6</accession>
<protein>
    <submittedName>
        <fullName evidence="1">Uncharacterized protein</fullName>
    </submittedName>
</protein>
<proteinExistence type="predicted"/>
<evidence type="ECO:0000313" key="1">
    <source>
        <dbReference type="EMBL" id="OAP11495.1"/>
    </source>
</evidence>
<reference evidence="2" key="1">
    <citation type="journal article" date="2016" name="Proc. Natl. Acad. Sci. U.S.A.">
        <title>Chromosome-level assembly of Arabidopsis thaliana Ler reveals the extent of translocation and inversion polymorphisms.</title>
        <authorList>
            <person name="Zapata L."/>
            <person name="Ding J."/>
            <person name="Willing E.M."/>
            <person name="Hartwig B."/>
            <person name="Bezdan D."/>
            <person name="Jiao W.B."/>
            <person name="Patel V."/>
            <person name="Velikkakam James G."/>
            <person name="Koornneef M."/>
            <person name="Ossowski S."/>
            <person name="Schneeberger K."/>
        </authorList>
    </citation>
    <scope>NUCLEOTIDE SEQUENCE [LARGE SCALE GENOMIC DNA]</scope>
    <source>
        <strain evidence="2">cv. Landsberg erecta</strain>
    </source>
</reference>
<comment type="caution">
    <text evidence="1">The sequence shown here is derived from an EMBL/GenBank/DDBJ whole genome shotgun (WGS) entry which is preliminary data.</text>
</comment>
<dbReference type="EMBL" id="LUHQ01000002">
    <property type="protein sequence ID" value="OAP11495.1"/>
    <property type="molecule type" value="Genomic_DNA"/>
</dbReference>
<evidence type="ECO:0000313" key="2">
    <source>
        <dbReference type="Proteomes" id="UP000078284"/>
    </source>
</evidence>